<dbReference type="InterPro" id="IPR021109">
    <property type="entry name" value="Peptidase_aspartic_dom_sf"/>
</dbReference>
<dbReference type="OrthoDB" id="8193822at2759"/>
<protein>
    <submittedName>
        <fullName evidence="1">Uncharacterized protein</fullName>
    </submittedName>
</protein>
<feature type="non-terminal residue" evidence="1">
    <location>
        <position position="155"/>
    </location>
</feature>
<dbReference type="EMBL" id="KK107680">
    <property type="protein sequence ID" value="EZA48113.1"/>
    <property type="molecule type" value="Genomic_DNA"/>
</dbReference>
<keyword evidence="2" id="KW-1185">Reference proteome</keyword>
<dbReference type="Proteomes" id="UP000053097">
    <property type="component" value="Unassembled WGS sequence"/>
</dbReference>
<evidence type="ECO:0000313" key="2">
    <source>
        <dbReference type="Proteomes" id="UP000053097"/>
    </source>
</evidence>
<reference evidence="1 2" key="1">
    <citation type="journal article" date="2014" name="Curr. Biol.">
        <title>The genome of the clonal raider ant Cerapachys biroi.</title>
        <authorList>
            <person name="Oxley P.R."/>
            <person name="Ji L."/>
            <person name="Fetter-Pruneda I."/>
            <person name="McKenzie S.K."/>
            <person name="Li C."/>
            <person name="Hu H."/>
            <person name="Zhang G."/>
            <person name="Kronauer D.J."/>
        </authorList>
    </citation>
    <scope>NUCLEOTIDE SEQUENCE [LARGE SCALE GENOMIC DNA]</scope>
</reference>
<gene>
    <name evidence="1" type="ORF">X777_14406</name>
</gene>
<proteinExistence type="predicted"/>
<feature type="non-terminal residue" evidence="1">
    <location>
        <position position="1"/>
    </location>
</feature>
<dbReference type="Gene3D" id="2.40.70.10">
    <property type="entry name" value="Acid Proteases"/>
    <property type="match status" value="1"/>
</dbReference>
<dbReference type="AlphaFoldDB" id="A0A026VWG7"/>
<dbReference type="OMA" id="LICDDAC"/>
<sequence length="155" mass="16868">SDINLIKEKYVGTDILINKYHTFNLQGVSPSVISTLGSVDVPLLGELVRFHIVPDNINFVQCGILGTSLLRGHNASIDFGNKRLICDDACVPFTEVEYIHIEPRSVTRFHVKIVNPEVKGGYIPLIKSVEGVCLGKALVTDISGGAHLPIYNAAD</sequence>
<name>A0A026VWG7_OOCBI</name>
<evidence type="ECO:0000313" key="1">
    <source>
        <dbReference type="EMBL" id="EZA48113.1"/>
    </source>
</evidence>
<organism evidence="1 2">
    <name type="scientific">Ooceraea biroi</name>
    <name type="common">Clonal raider ant</name>
    <name type="synonym">Cerapachys biroi</name>
    <dbReference type="NCBI Taxonomy" id="2015173"/>
    <lineage>
        <taxon>Eukaryota</taxon>
        <taxon>Metazoa</taxon>
        <taxon>Ecdysozoa</taxon>
        <taxon>Arthropoda</taxon>
        <taxon>Hexapoda</taxon>
        <taxon>Insecta</taxon>
        <taxon>Pterygota</taxon>
        <taxon>Neoptera</taxon>
        <taxon>Endopterygota</taxon>
        <taxon>Hymenoptera</taxon>
        <taxon>Apocrita</taxon>
        <taxon>Aculeata</taxon>
        <taxon>Formicoidea</taxon>
        <taxon>Formicidae</taxon>
        <taxon>Dorylinae</taxon>
        <taxon>Ooceraea</taxon>
    </lineage>
</organism>
<accession>A0A026VWG7</accession>